<dbReference type="Gene3D" id="1.25.40.10">
    <property type="entry name" value="Tetratricopeptide repeat domain"/>
    <property type="match status" value="1"/>
</dbReference>
<dbReference type="InterPro" id="IPR011990">
    <property type="entry name" value="TPR-like_helical_dom_sf"/>
</dbReference>
<proteinExistence type="predicted"/>
<dbReference type="RefSeq" id="WP_259200392.1">
    <property type="nucleotide sequence ID" value="NZ_JANUXY010000007.1"/>
</dbReference>
<evidence type="ECO:0000313" key="1">
    <source>
        <dbReference type="EMBL" id="MCS4486839.1"/>
    </source>
</evidence>
<sequence length="259" mass="30544">MNILHNIRDGKNLSKFDIYNGLMSKYAYDKLEKDISNAIVGDLLLSLDRLGISIEEFIFLSKDDSKLSKYHLIKEIKKLEISNNENELMCLMEKYKSLDKNMYYLLKSIHYMHHNEYDKAKNFAQKIWNSLKSFNAYTPSDIFLLSHIFYLFPLSQSKGIIQILEKNFVALRNFDEFYKTEIAFYLNAGRYLSELDFQKSKSFYDKALKLAIKYENGKYAGIAYVRIGQLTKNINDIEKGKYLLNIFSPSIWHYLKDDI</sequence>
<organism evidence="1 2">
    <name type="scientific">Staphylococcus americanisciuri</name>
    <dbReference type="NCBI Taxonomy" id="2973940"/>
    <lineage>
        <taxon>Bacteria</taxon>
        <taxon>Bacillati</taxon>
        <taxon>Bacillota</taxon>
        <taxon>Bacilli</taxon>
        <taxon>Bacillales</taxon>
        <taxon>Staphylococcaceae</taxon>
        <taxon>Staphylococcus</taxon>
    </lineage>
</organism>
<gene>
    <name evidence="1" type="ORF">NXS11_08005</name>
</gene>
<dbReference type="EMBL" id="JANUXY010000007">
    <property type="protein sequence ID" value="MCS4486839.1"/>
    <property type="molecule type" value="Genomic_DNA"/>
</dbReference>
<keyword evidence="2" id="KW-1185">Reference proteome</keyword>
<name>A0ABT2F354_9STAP</name>
<dbReference type="Gene3D" id="1.10.260.40">
    <property type="entry name" value="lambda repressor-like DNA-binding domains"/>
    <property type="match status" value="1"/>
</dbReference>
<dbReference type="Proteomes" id="UP001205609">
    <property type="component" value="Unassembled WGS sequence"/>
</dbReference>
<accession>A0ABT2F354</accession>
<comment type="caution">
    <text evidence="1">The sequence shown here is derived from an EMBL/GenBank/DDBJ whole genome shotgun (WGS) entry which is preliminary data.</text>
</comment>
<protein>
    <recommendedName>
        <fullName evidence="3">Transcriptional regulator</fullName>
    </recommendedName>
</protein>
<reference evidence="1 2" key="1">
    <citation type="journal article" date="2023" name="Int. J. Syst. Evol. Microbiol.">
        <title>Streptococcus sciuri sp. nov., Staphylococcus marylandisciuri sp. nov. and Staphylococcus americanisciuri sp. nov., isolated from faeces of eastern grey squirrel (Sciurus carolinensis).</title>
        <authorList>
            <person name="Volokhov D.V."/>
            <person name="Zagorodnyaya T.A."/>
            <person name="Furtak V.A."/>
            <person name="Nattanmai G."/>
            <person name="Randall L."/>
            <person name="Jose S."/>
            <person name="Gao Y."/>
            <person name="Eisenberg T."/>
            <person name="Delmonte P."/>
            <person name="Blom J."/>
            <person name="Mitchell K.K."/>
        </authorList>
    </citation>
    <scope>NUCLEOTIDE SEQUENCE [LARGE SCALE GENOMIC DNA]</scope>
    <source>
        <strain evidence="1 2">GRT3</strain>
    </source>
</reference>
<dbReference type="InterPro" id="IPR053163">
    <property type="entry name" value="HTH-type_regulator_Rgg"/>
</dbReference>
<evidence type="ECO:0000313" key="2">
    <source>
        <dbReference type="Proteomes" id="UP001205609"/>
    </source>
</evidence>
<dbReference type="PANTHER" id="PTHR37038">
    <property type="entry name" value="TRANSCRIPTIONAL REGULATOR-RELATED"/>
    <property type="match status" value="1"/>
</dbReference>
<dbReference type="InterPro" id="IPR010982">
    <property type="entry name" value="Lambda_DNA-bd_dom_sf"/>
</dbReference>
<evidence type="ECO:0008006" key="3">
    <source>
        <dbReference type="Google" id="ProtNLM"/>
    </source>
</evidence>